<reference evidence="1 2" key="1">
    <citation type="submission" date="2018-12" db="EMBL/GenBank/DDBJ databases">
        <authorList>
            <consortium name="Pathogen Informatics"/>
        </authorList>
    </citation>
    <scope>NUCLEOTIDE SEQUENCE [LARGE SCALE GENOMIC DNA]</scope>
    <source>
        <strain evidence="1 2">NCTC10036</strain>
    </source>
</reference>
<proteinExistence type="predicted"/>
<protein>
    <submittedName>
        <fullName evidence="1">Uncharacterized protein</fullName>
    </submittedName>
</protein>
<accession>A0A448SLX0</accession>
<evidence type="ECO:0000313" key="1">
    <source>
        <dbReference type="EMBL" id="VEI68651.1"/>
    </source>
</evidence>
<name>A0A448SLX0_SERRU</name>
<organism evidence="1 2">
    <name type="scientific">Serratia rubidaea</name>
    <name type="common">Serratia marinorubra</name>
    <dbReference type="NCBI Taxonomy" id="61652"/>
    <lineage>
        <taxon>Bacteria</taxon>
        <taxon>Pseudomonadati</taxon>
        <taxon>Pseudomonadota</taxon>
        <taxon>Gammaproteobacteria</taxon>
        <taxon>Enterobacterales</taxon>
        <taxon>Yersiniaceae</taxon>
        <taxon>Serratia</taxon>
    </lineage>
</organism>
<dbReference type="Proteomes" id="UP000281904">
    <property type="component" value="Chromosome"/>
</dbReference>
<evidence type="ECO:0000313" key="2">
    <source>
        <dbReference type="Proteomes" id="UP000281904"/>
    </source>
</evidence>
<sequence length="150" mass="17549">MIEVKSYIKSKEDYINILEFSGEIKDCNYIEGALELTINNVNLINLEMWDYIDQLWAYLSEGLDAISKNNEFNTYFPDQPIEVKLKPIKDNVLISVKCNSKVTTLTNKDEFVSAMSKHALDFFERLSTIKGIEKDHYKYEIENLKKIHNK</sequence>
<gene>
    <name evidence="1" type="ORF">NCTC10036_03384</name>
</gene>
<dbReference type="RefSeq" id="WP_126532031.1">
    <property type="nucleotide sequence ID" value="NZ_JANIOS010000026.1"/>
</dbReference>
<dbReference type="EMBL" id="LR134493">
    <property type="protein sequence ID" value="VEI68651.1"/>
    <property type="molecule type" value="Genomic_DNA"/>
</dbReference>
<dbReference type="AlphaFoldDB" id="A0A448SLX0"/>